<proteinExistence type="predicted"/>
<evidence type="ECO:0000313" key="3">
    <source>
        <dbReference type="Proteomes" id="UP000596079"/>
    </source>
</evidence>
<dbReference type="PROSITE" id="PS51257">
    <property type="entry name" value="PROKAR_LIPOPROTEIN"/>
    <property type="match status" value="1"/>
</dbReference>
<keyword evidence="1" id="KW-1133">Transmembrane helix</keyword>
<organism evidence="2 3">
    <name type="scientific">Acinetobacter variabilis</name>
    <dbReference type="NCBI Taxonomy" id="70346"/>
    <lineage>
        <taxon>Bacteria</taxon>
        <taxon>Pseudomonadati</taxon>
        <taxon>Pseudomonadota</taxon>
        <taxon>Gammaproteobacteria</taxon>
        <taxon>Moraxellales</taxon>
        <taxon>Moraxellaceae</taxon>
        <taxon>Acinetobacter</taxon>
    </lineage>
</organism>
<sequence length="161" mass="19115">MKWIQGAAIAALFSLAAFFISCVWMTFPYIFVEVKEQNFQCKIDQKSFQLSWMHSVERTQWKERYLLDKDHFILTDTQFISFGAGTPDQGTITRQDDGNIHMQINREMKELNWVISRRMQGQIESADRIWNIYQDFPDYSTVQLSIRKDSLWKKRGLNDCL</sequence>
<protein>
    <submittedName>
        <fullName evidence="2">DUF1850 domain-containing protein</fullName>
    </submittedName>
</protein>
<dbReference type="AlphaFoldDB" id="A0A7T7WGZ9"/>
<dbReference type="EMBL" id="CP060811">
    <property type="protein sequence ID" value="QQN87484.1"/>
    <property type="molecule type" value="Genomic_DNA"/>
</dbReference>
<feature type="transmembrane region" description="Helical" evidence="1">
    <location>
        <begin position="7"/>
        <end position="31"/>
    </location>
</feature>
<keyword evidence="1" id="KW-0812">Transmembrane</keyword>
<name>A0A7T7WGZ9_9GAMM</name>
<keyword evidence="1" id="KW-0472">Membrane</keyword>
<evidence type="ECO:0000256" key="1">
    <source>
        <dbReference type="SAM" id="Phobius"/>
    </source>
</evidence>
<gene>
    <name evidence="2" type="ORF">IAQ69_11570</name>
</gene>
<reference evidence="2 3" key="1">
    <citation type="submission" date="2020-08" db="EMBL/GenBank/DDBJ databases">
        <title>Emergence of ISAba1-mediated novel tet(X) in Acinetobacter variabilis from a chicken farm.</title>
        <authorList>
            <person name="Peng K."/>
            <person name="Li R."/>
        </authorList>
    </citation>
    <scope>NUCLEOTIDE SEQUENCE [LARGE SCALE GENOMIC DNA]</scope>
    <source>
        <strain evidence="2 3">XM9F202-2</strain>
    </source>
</reference>
<dbReference type="RefSeq" id="WP_180011994.1">
    <property type="nucleotide sequence ID" value="NZ_CP060811.1"/>
</dbReference>
<accession>A0A7T7WGZ9</accession>
<dbReference type="Proteomes" id="UP000596079">
    <property type="component" value="Chromosome"/>
</dbReference>
<dbReference type="GeneID" id="89665218"/>
<dbReference type="InterPro" id="IPR015001">
    <property type="entry name" value="DUF1850"/>
</dbReference>
<dbReference type="Pfam" id="PF08905">
    <property type="entry name" value="DUF1850"/>
    <property type="match status" value="1"/>
</dbReference>
<evidence type="ECO:0000313" key="2">
    <source>
        <dbReference type="EMBL" id="QQN87484.1"/>
    </source>
</evidence>